<evidence type="ECO:0000313" key="2">
    <source>
        <dbReference type="EMBL" id="QHT74310.1"/>
    </source>
</evidence>
<keyword evidence="1" id="KW-0472">Membrane</keyword>
<keyword evidence="1" id="KW-0812">Transmembrane</keyword>
<sequence length="291" mass="34417">MNYIKKYWRETTFISIVIQLIVILFVIMLFSILYRWVTVQSTYTSSLPYKTQLEKHGVVLIHNVLSKQDIENLKKYASNDNIIDAKKYIVNSYPIKSIINNLLGKDYIFQDYIFLIKRSQFHTCHRDYNGDLYNETQKHPSYTILFYLDEMEKCLDVLPQSHLTREHDYNLTDYTQTVYCRAGDAILFNANLVHNGSLNEDDKHMRIQMKVSHRSDLKTLGFYNKYNKILNVDSNDTMIFKRLQKHVTCQFPILSNYIKQYDKNNADNNTQNESTSSFFSSLFPKLKTVVE</sequence>
<dbReference type="SUPFAM" id="SSF51197">
    <property type="entry name" value="Clavaminate synthase-like"/>
    <property type="match status" value="1"/>
</dbReference>
<dbReference type="AlphaFoldDB" id="A0A6C0H1Q4"/>
<proteinExistence type="predicted"/>
<name>A0A6C0H1Q4_9ZZZZ</name>
<evidence type="ECO:0000256" key="1">
    <source>
        <dbReference type="SAM" id="Phobius"/>
    </source>
</evidence>
<dbReference type="Gene3D" id="2.60.120.620">
    <property type="entry name" value="q2cbj1_9rhob like domain"/>
    <property type="match status" value="1"/>
</dbReference>
<organism evidence="2">
    <name type="scientific">viral metagenome</name>
    <dbReference type="NCBI Taxonomy" id="1070528"/>
    <lineage>
        <taxon>unclassified sequences</taxon>
        <taxon>metagenomes</taxon>
        <taxon>organismal metagenomes</taxon>
    </lineage>
</organism>
<feature type="transmembrane region" description="Helical" evidence="1">
    <location>
        <begin position="12"/>
        <end position="37"/>
    </location>
</feature>
<dbReference type="InterPro" id="IPR008775">
    <property type="entry name" value="Phytyl_CoA_dOase-like"/>
</dbReference>
<dbReference type="EMBL" id="MN739849">
    <property type="protein sequence ID" value="QHT74310.1"/>
    <property type="molecule type" value="Genomic_DNA"/>
</dbReference>
<reference evidence="2" key="1">
    <citation type="journal article" date="2020" name="Nature">
        <title>Giant virus diversity and host interactions through global metagenomics.</title>
        <authorList>
            <person name="Schulz F."/>
            <person name="Roux S."/>
            <person name="Paez-Espino D."/>
            <person name="Jungbluth S."/>
            <person name="Walsh D.A."/>
            <person name="Denef V.J."/>
            <person name="McMahon K.D."/>
            <person name="Konstantinidis K.T."/>
            <person name="Eloe-Fadrosh E.A."/>
            <person name="Kyrpides N.C."/>
            <person name="Woyke T."/>
        </authorList>
    </citation>
    <scope>NUCLEOTIDE SEQUENCE</scope>
    <source>
        <strain evidence="2">GVMAG-M-3300023179-59</strain>
    </source>
</reference>
<evidence type="ECO:0008006" key="3">
    <source>
        <dbReference type="Google" id="ProtNLM"/>
    </source>
</evidence>
<dbReference type="Pfam" id="PF05721">
    <property type="entry name" value="PhyH"/>
    <property type="match status" value="1"/>
</dbReference>
<keyword evidence="1" id="KW-1133">Transmembrane helix</keyword>
<protein>
    <recommendedName>
        <fullName evidence="3">Phytanoyl-CoA dioxygenase</fullName>
    </recommendedName>
</protein>
<accession>A0A6C0H1Q4</accession>